<dbReference type="Gene3D" id="1.20.930.10">
    <property type="entry name" value="Conserved domain common to transcription factors TFIIS, elongin A, CRSP70"/>
    <property type="match status" value="1"/>
</dbReference>
<dbReference type="InterPro" id="IPR035441">
    <property type="entry name" value="TFIIS/LEDGF_dom_sf"/>
</dbReference>
<dbReference type="Pfam" id="PF08711">
    <property type="entry name" value="Med26"/>
    <property type="match status" value="1"/>
</dbReference>
<feature type="compositionally biased region" description="Polar residues" evidence="4">
    <location>
        <begin position="1"/>
        <end position="11"/>
    </location>
</feature>
<dbReference type="GO" id="GO:0005634">
    <property type="term" value="C:nucleus"/>
    <property type="evidence" value="ECO:0007669"/>
    <property type="project" value="UniProtKB-SubCell"/>
</dbReference>
<dbReference type="PANTHER" id="PTHR47210:SF1">
    <property type="entry name" value="MEDIATOR OF RNA POLYMERASE II TRANSCRIPTION SUBUNIT 26C-RELATED"/>
    <property type="match status" value="1"/>
</dbReference>
<dbReference type="SMART" id="SM00509">
    <property type="entry name" value="TFS2N"/>
    <property type="match status" value="1"/>
</dbReference>
<evidence type="ECO:0000256" key="2">
    <source>
        <dbReference type="ARBA" id="ARBA00023242"/>
    </source>
</evidence>
<evidence type="ECO:0000313" key="7">
    <source>
        <dbReference type="Proteomes" id="UP001489004"/>
    </source>
</evidence>
<protein>
    <recommendedName>
        <fullName evidence="5">TFIIS N-terminal domain-containing protein</fullName>
    </recommendedName>
</protein>
<evidence type="ECO:0000313" key="6">
    <source>
        <dbReference type="EMBL" id="KAK9818257.1"/>
    </source>
</evidence>
<feature type="compositionally biased region" description="Polar residues" evidence="4">
    <location>
        <begin position="128"/>
        <end position="148"/>
    </location>
</feature>
<keyword evidence="2 3" id="KW-0539">Nucleus</keyword>
<name>A0AAW1QB29_9CHLO</name>
<accession>A0AAW1QB29</accession>
<feature type="region of interest" description="Disordered" evidence="4">
    <location>
        <begin position="1"/>
        <end position="23"/>
    </location>
</feature>
<dbReference type="InterPro" id="IPR017923">
    <property type="entry name" value="TFIIS_N"/>
</dbReference>
<dbReference type="EMBL" id="JALJOR010000004">
    <property type="protein sequence ID" value="KAK9818257.1"/>
    <property type="molecule type" value="Genomic_DNA"/>
</dbReference>
<reference evidence="6 7" key="1">
    <citation type="journal article" date="2024" name="Nat. Commun.">
        <title>Phylogenomics reveals the evolutionary origins of lichenization in chlorophyte algae.</title>
        <authorList>
            <person name="Puginier C."/>
            <person name="Libourel C."/>
            <person name="Otte J."/>
            <person name="Skaloud P."/>
            <person name="Haon M."/>
            <person name="Grisel S."/>
            <person name="Petersen M."/>
            <person name="Berrin J.G."/>
            <person name="Delaux P.M."/>
            <person name="Dal Grande F."/>
            <person name="Keller J."/>
        </authorList>
    </citation>
    <scope>NUCLEOTIDE SEQUENCE [LARGE SCALE GENOMIC DNA]</scope>
    <source>
        <strain evidence="6 7">SAG 2043</strain>
    </source>
</reference>
<evidence type="ECO:0000256" key="4">
    <source>
        <dbReference type="SAM" id="MobiDB-lite"/>
    </source>
</evidence>
<gene>
    <name evidence="6" type="ORF">WJX72_009681</name>
</gene>
<evidence type="ECO:0000256" key="3">
    <source>
        <dbReference type="PROSITE-ProRule" id="PRU00649"/>
    </source>
</evidence>
<dbReference type="InterPro" id="IPR003617">
    <property type="entry name" value="TFIIS/CRSP70_N_sub"/>
</dbReference>
<dbReference type="InterPro" id="IPR044790">
    <property type="entry name" value="MD26C-like"/>
</dbReference>
<organism evidence="6 7">
    <name type="scientific">[Myrmecia] bisecta</name>
    <dbReference type="NCBI Taxonomy" id="41462"/>
    <lineage>
        <taxon>Eukaryota</taxon>
        <taxon>Viridiplantae</taxon>
        <taxon>Chlorophyta</taxon>
        <taxon>core chlorophytes</taxon>
        <taxon>Trebouxiophyceae</taxon>
        <taxon>Trebouxiales</taxon>
        <taxon>Trebouxiaceae</taxon>
        <taxon>Myrmecia</taxon>
    </lineage>
</organism>
<keyword evidence="7" id="KW-1185">Reference proteome</keyword>
<evidence type="ECO:0000259" key="5">
    <source>
        <dbReference type="PROSITE" id="PS51319"/>
    </source>
</evidence>
<proteinExistence type="predicted"/>
<dbReference type="PROSITE" id="PS51319">
    <property type="entry name" value="TFIIS_N"/>
    <property type="match status" value="1"/>
</dbReference>
<dbReference type="Proteomes" id="UP001489004">
    <property type="component" value="Unassembled WGS sequence"/>
</dbReference>
<evidence type="ECO:0000256" key="1">
    <source>
        <dbReference type="ARBA" id="ARBA00004123"/>
    </source>
</evidence>
<dbReference type="AlphaFoldDB" id="A0AAW1QB29"/>
<comment type="caution">
    <text evidence="6">The sequence shown here is derived from an EMBL/GenBank/DDBJ whole genome shotgun (WGS) entry which is preliminary data.</text>
</comment>
<comment type="subcellular location">
    <subcellularLocation>
        <location evidence="1 3">Nucleus</location>
    </subcellularLocation>
</comment>
<dbReference type="SUPFAM" id="SSF47676">
    <property type="entry name" value="Conserved domain common to transcription factors TFIIS, elongin A, CRSP70"/>
    <property type="match status" value="1"/>
</dbReference>
<feature type="region of interest" description="Disordered" evidence="4">
    <location>
        <begin position="128"/>
        <end position="154"/>
    </location>
</feature>
<feature type="domain" description="TFIIS N-terminal" evidence="5">
    <location>
        <begin position="48"/>
        <end position="122"/>
    </location>
</feature>
<sequence>MEKFLTKQQGPTARKASPKRKGAQRTLRDCAKVVVLEVGVSAVNCTQEDISKTQQALQRDSSSDKELLAALRRLSVFHLTKQLLMETQVGRDVRKLKKHANAEVARIASNLVEKWVNLVQEQRPCKQTAQSASQRLPPTWMQSVAQPTKKQRTL</sequence>
<dbReference type="PANTHER" id="PTHR47210">
    <property type="entry name" value="MEDIATOR OF RNA POLYMERASE II TRANSCRIPTION SUBUNIT 26C-RELATED"/>
    <property type="match status" value="1"/>
</dbReference>